<dbReference type="SUPFAM" id="SSF50156">
    <property type="entry name" value="PDZ domain-like"/>
    <property type="match status" value="1"/>
</dbReference>
<organism evidence="5 6">
    <name type="scientific">Candidatus Methylacidiphilum infernorum</name>
    <dbReference type="NCBI Taxonomy" id="511746"/>
    <lineage>
        <taxon>Bacteria</taxon>
        <taxon>Pseudomonadati</taxon>
        <taxon>Verrucomicrobiota</taxon>
        <taxon>Methylacidiphilae</taxon>
        <taxon>Methylacidiphilales</taxon>
        <taxon>Methylacidiphilaceae</taxon>
        <taxon>Methylacidiphilum (ex Ratnadevi et al. 2023)</taxon>
    </lineage>
</organism>
<keyword evidence="3" id="KW-0378">Hydrolase</keyword>
<dbReference type="Proteomes" id="UP000663088">
    <property type="component" value="Chromosome"/>
</dbReference>
<comment type="similarity">
    <text evidence="1">Belongs to the peptidase S1C family.</text>
</comment>
<dbReference type="GO" id="GO:0006508">
    <property type="term" value="P:proteolysis"/>
    <property type="evidence" value="ECO:0007669"/>
    <property type="project" value="UniProtKB-KW"/>
</dbReference>
<name>A0ABX7PWR3_9BACT</name>
<accession>A0ABX7PWR3</accession>
<evidence type="ECO:0000256" key="1">
    <source>
        <dbReference type="ARBA" id="ARBA00010541"/>
    </source>
</evidence>
<dbReference type="Gene3D" id="2.30.42.10">
    <property type="match status" value="1"/>
</dbReference>
<dbReference type="Pfam" id="PF13180">
    <property type="entry name" value="PDZ_2"/>
    <property type="match status" value="1"/>
</dbReference>
<dbReference type="Pfam" id="PF13365">
    <property type="entry name" value="Trypsin_2"/>
    <property type="match status" value="1"/>
</dbReference>
<dbReference type="PANTHER" id="PTHR22939:SF129">
    <property type="entry name" value="SERINE PROTEASE HTRA2, MITOCHONDRIAL"/>
    <property type="match status" value="1"/>
</dbReference>
<evidence type="ECO:0000256" key="3">
    <source>
        <dbReference type="ARBA" id="ARBA00022801"/>
    </source>
</evidence>
<keyword evidence="2 5" id="KW-0645">Protease</keyword>
<dbReference type="PRINTS" id="PR00834">
    <property type="entry name" value="PROTEASES2C"/>
</dbReference>
<feature type="domain" description="PDZ" evidence="4">
    <location>
        <begin position="240"/>
        <end position="324"/>
    </location>
</feature>
<protein>
    <submittedName>
        <fullName evidence="5">Serine protease</fullName>
    </submittedName>
</protein>
<reference evidence="5 6" key="1">
    <citation type="submission" date="2020-12" db="EMBL/GenBank/DDBJ databases">
        <authorList>
            <person name="Awala S.I."/>
            <person name="Gwak J.-H."/>
            <person name="Kim S.-J."/>
            <person name="Rhee S.-K."/>
        </authorList>
    </citation>
    <scope>NUCLEOTIDE SEQUENCE [LARGE SCALE GENOMIC DNA]</scope>
    <source>
        <strain evidence="5 6">IT5</strain>
    </source>
</reference>
<dbReference type="SUPFAM" id="SSF50494">
    <property type="entry name" value="Trypsin-like serine proteases"/>
    <property type="match status" value="1"/>
</dbReference>
<dbReference type="GO" id="GO:0008233">
    <property type="term" value="F:peptidase activity"/>
    <property type="evidence" value="ECO:0007669"/>
    <property type="project" value="UniProtKB-KW"/>
</dbReference>
<evidence type="ECO:0000313" key="6">
    <source>
        <dbReference type="Proteomes" id="UP000663088"/>
    </source>
</evidence>
<evidence type="ECO:0000256" key="2">
    <source>
        <dbReference type="ARBA" id="ARBA00022670"/>
    </source>
</evidence>
<dbReference type="InterPro" id="IPR036034">
    <property type="entry name" value="PDZ_sf"/>
</dbReference>
<keyword evidence="6" id="KW-1185">Reference proteome</keyword>
<dbReference type="InterPro" id="IPR001478">
    <property type="entry name" value="PDZ"/>
</dbReference>
<gene>
    <name evidence="5" type="ORF">EM20IM_03155</name>
</gene>
<evidence type="ECO:0000259" key="4">
    <source>
        <dbReference type="PROSITE" id="PS50106"/>
    </source>
</evidence>
<dbReference type="InterPro" id="IPR001940">
    <property type="entry name" value="Peptidase_S1C"/>
</dbReference>
<dbReference type="SMART" id="SM00228">
    <property type="entry name" value="PDZ"/>
    <property type="match status" value="1"/>
</dbReference>
<proteinExistence type="inferred from homology"/>
<dbReference type="EMBL" id="CP065956">
    <property type="protein sequence ID" value="QSR87342.1"/>
    <property type="molecule type" value="Genomic_DNA"/>
</dbReference>
<dbReference type="InterPro" id="IPR009003">
    <property type="entry name" value="Peptidase_S1_PA"/>
</dbReference>
<dbReference type="PROSITE" id="PS50106">
    <property type="entry name" value="PDZ"/>
    <property type="match status" value="1"/>
</dbReference>
<dbReference type="Gene3D" id="2.40.10.120">
    <property type="match status" value="1"/>
</dbReference>
<evidence type="ECO:0000313" key="5">
    <source>
        <dbReference type="EMBL" id="QSR87342.1"/>
    </source>
</evidence>
<dbReference type="PANTHER" id="PTHR22939">
    <property type="entry name" value="SERINE PROTEASE FAMILY S1C HTRA-RELATED"/>
    <property type="match status" value="1"/>
</dbReference>
<sequence>MSRTVLLTMKQWWLFKISFPKTVPSFLFFFLVLVGIPYAIGSENLFESIGKEVNRLFESNKNAVVRIRIEKRGGEDSYCSGFFIDPKGIVITASAGQSAEALFYVEYRNQWHIAKTVGVDERSGVVVLQVSDDQKPFPYLKLAKSLDVATGMPVIGIGFPYNLPSSPSFGLIAGKECEYLNHFFPTTHLRINARINPGQVGGPLINSRGLVIGMITMSVKEEEWSYALPSNAIKKVVDDLCQFGKVRYGWVGVAVTKLGKEDAEGKVVVARLFPNTPVVGSGLREGDVVVSINGKKIENLSDVMDASFFVSVGQKIPVKVIRDGKPLLFEFLVGERPLDAPSGSTILPSSPEELKKVWTNPLPVSTAPLSPPIEKTNGSR</sequence>